<evidence type="ECO:0000313" key="3">
    <source>
        <dbReference type="Proteomes" id="UP001328107"/>
    </source>
</evidence>
<keyword evidence="1" id="KW-0812">Transmembrane</keyword>
<feature type="transmembrane region" description="Helical" evidence="1">
    <location>
        <begin position="25"/>
        <end position="45"/>
    </location>
</feature>
<accession>A0AAN5HZG5</accession>
<keyword evidence="1" id="KW-0472">Membrane</keyword>
<comment type="caution">
    <text evidence="2">The sequence shown here is derived from an EMBL/GenBank/DDBJ whole genome shotgun (WGS) entry which is preliminary data.</text>
</comment>
<dbReference type="AlphaFoldDB" id="A0AAN5HZG5"/>
<evidence type="ECO:0000313" key="2">
    <source>
        <dbReference type="EMBL" id="GMR46438.1"/>
    </source>
</evidence>
<evidence type="ECO:0008006" key="4">
    <source>
        <dbReference type="Google" id="ProtNLM"/>
    </source>
</evidence>
<keyword evidence="3" id="KW-1185">Reference proteome</keyword>
<name>A0AAN5HZG5_9BILA</name>
<reference evidence="3" key="1">
    <citation type="submission" date="2022-10" db="EMBL/GenBank/DDBJ databases">
        <title>Genome assembly of Pristionchus species.</title>
        <authorList>
            <person name="Yoshida K."/>
            <person name="Sommer R.J."/>
        </authorList>
    </citation>
    <scope>NUCLEOTIDE SEQUENCE [LARGE SCALE GENOMIC DNA]</scope>
    <source>
        <strain evidence="3">RS5460</strain>
    </source>
</reference>
<protein>
    <recommendedName>
        <fullName evidence="4">G protein-coupled receptor</fullName>
    </recommendedName>
</protein>
<organism evidence="2 3">
    <name type="scientific">Pristionchus mayeri</name>
    <dbReference type="NCBI Taxonomy" id="1317129"/>
    <lineage>
        <taxon>Eukaryota</taxon>
        <taxon>Metazoa</taxon>
        <taxon>Ecdysozoa</taxon>
        <taxon>Nematoda</taxon>
        <taxon>Chromadorea</taxon>
        <taxon>Rhabditida</taxon>
        <taxon>Rhabditina</taxon>
        <taxon>Diplogasteromorpha</taxon>
        <taxon>Diplogasteroidea</taxon>
        <taxon>Neodiplogasteridae</taxon>
        <taxon>Pristionchus</taxon>
    </lineage>
</organism>
<feature type="non-terminal residue" evidence="2">
    <location>
        <position position="1"/>
    </location>
</feature>
<dbReference type="EMBL" id="BTRK01000004">
    <property type="protein sequence ID" value="GMR46438.1"/>
    <property type="molecule type" value="Genomic_DNA"/>
</dbReference>
<feature type="transmembrane region" description="Helical" evidence="1">
    <location>
        <begin position="72"/>
        <end position="93"/>
    </location>
</feature>
<sequence length="110" mass="12585">NSIILHPLMILILHDAKSMSWEIRLGYFLIEIFLILFDWIFNFALRPYFLAPYSGLFCGGPICRMITSRAAIMLKIALSTVITAHVPCVWFLFMRIHRQVTAGTGSLLLL</sequence>
<dbReference type="Proteomes" id="UP001328107">
    <property type="component" value="Unassembled WGS sequence"/>
</dbReference>
<feature type="non-terminal residue" evidence="2">
    <location>
        <position position="110"/>
    </location>
</feature>
<evidence type="ECO:0000256" key="1">
    <source>
        <dbReference type="SAM" id="Phobius"/>
    </source>
</evidence>
<keyword evidence="1" id="KW-1133">Transmembrane helix</keyword>
<dbReference type="PANTHER" id="PTHR45830:SF15">
    <property type="entry name" value="SERPENTINE RECEPTOR, CLASS I"/>
    <property type="match status" value="1"/>
</dbReference>
<gene>
    <name evidence="2" type="ORF">PMAYCL1PPCAC_16633</name>
</gene>
<proteinExistence type="predicted"/>
<dbReference type="PANTHER" id="PTHR45830">
    <property type="entry name" value="SERPENTINE RECEPTOR, CLASS I"/>
    <property type="match status" value="1"/>
</dbReference>